<dbReference type="PANTHER" id="PTHR33701">
    <property type="entry name" value="TRANSMEMBRANE PROTEIN"/>
    <property type="match status" value="1"/>
</dbReference>
<feature type="compositionally biased region" description="Basic and acidic residues" evidence="1">
    <location>
        <begin position="422"/>
        <end position="431"/>
    </location>
</feature>
<reference evidence="2 3" key="1">
    <citation type="submission" date="2020-06" db="EMBL/GenBank/DDBJ databases">
        <title>Transcriptomic and genomic resources for Thalictrum thalictroides and T. hernandezii: Facilitating candidate gene discovery in an emerging model plant lineage.</title>
        <authorList>
            <person name="Arias T."/>
            <person name="Riano-Pachon D.M."/>
            <person name="Di Stilio V.S."/>
        </authorList>
    </citation>
    <scope>NUCLEOTIDE SEQUENCE [LARGE SCALE GENOMIC DNA]</scope>
    <source>
        <strain evidence="3">cv. WT478/WT964</strain>
        <tissue evidence="2">Leaves</tissue>
    </source>
</reference>
<feature type="compositionally biased region" description="Polar residues" evidence="1">
    <location>
        <begin position="120"/>
        <end position="132"/>
    </location>
</feature>
<evidence type="ECO:0000313" key="2">
    <source>
        <dbReference type="EMBL" id="KAF5187806.1"/>
    </source>
</evidence>
<feature type="region of interest" description="Disordered" evidence="1">
    <location>
        <begin position="412"/>
        <end position="437"/>
    </location>
</feature>
<feature type="compositionally biased region" description="Polar residues" evidence="1">
    <location>
        <begin position="324"/>
        <end position="333"/>
    </location>
</feature>
<evidence type="ECO:0000313" key="3">
    <source>
        <dbReference type="Proteomes" id="UP000554482"/>
    </source>
</evidence>
<dbReference type="OrthoDB" id="1939754at2759"/>
<protein>
    <submittedName>
        <fullName evidence="2">Enolase-phosphatase E1-like isoform X1</fullName>
    </submittedName>
</protein>
<proteinExistence type="predicted"/>
<feature type="compositionally biased region" description="Polar residues" evidence="1">
    <location>
        <begin position="155"/>
        <end position="170"/>
    </location>
</feature>
<feature type="compositionally biased region" description="Polar residues" evidence="1">
    <location>
        <begin position="351"/>
        <end position="360"/>
    </location>
</feature>
<dbReference type="Proteomes" id="UP000554482">
    <property type="component" value="Unassembled WGS sequence"/>
</dbReference>
<feature type="region of interest" description="Disordered" evidence="1">
    <location>
        <begin position="87"/>
        <end position="133"/>
    </location>
</feature>
<accession>A0A7J6VRT0</accession>
<evidence type="ECO:0000256" key="1">
    <source>
        <dbReference type="SAM" id="MobiDB-lite"/>
    </source>
</evidence>
<name>A0A7J6VRT0_THATH</name>
<dbReference type="PANTHER" id="PTHR33701:SF3">
    <property type="entry name" value="TRANSCRIPTIONAL REGULATOR ATRX"/>
    <property type="match status" value="1"/>
</dbReference>
<dbReference type="EMBL" id="JABWDY010027552">
    <property type="protein sequence ID" value="KAF5187806.1"/>
    <property type="molecule type" value="Genomic_DNA"/>
</dbReference>
<feature type="compositionally biased region" description="Polar residues" evidence="1">
    <location>
        <begin position="201"/>
        <end position="213"/>
    </location>
</feature>
<dbReference type="AlphaFoldDB" id="A0A7J6VRT0"/>
<sequence length="437" mass="48065">MSGDASHGAMHVARIIKESRQNEEEKVFLETLAQGSLDDQRKEANDILAANGSERNVELQRALEYQAHLIGQFKAEENAQREWEEQFKGNSCYSPDSCEHGNQSDITEEREETRAEASGNVDTNPSLDQGGSEQAFYNGEKVEDHINDIPDQPQKDNGFSQEQQYNNPTVHHSHNTFHEFSFPSQVILEARSSEKQKPGCSENSSCRSASYGSSKHQEAQFSSSYVGGSFHKGESSGKALQVATHDKISNGLGGVLDALQRAKLSLKHELNRVSLSTADGRVVKTTKPSDLVITGDNGREILVGSAGLFRVPTSSQYDAPGKPNSLTQYSESESSLARYNSSSRIEAESNGRYTSSPHSDIALANSTRKSLIDPYMDKGIGLPSSSRYMYPSYVDLMPRMSASDAFSRNYPAIGSGTSGTDGHSEYNDRMRSVMYKR</sequence>
<feature type="region of interest" description="Disordered" evidence="1">
    <location>
        <begin position="338"/>
        <end position="360"/>
    </location>
</feature>
<comment type="caution">
    <text evidence="2">The sequence shown here is derived from an EMBL/GenBank/DDBJ whole genome shotgun (WGS) entry which is preliminary data.</text>
</comment>
<organism evidence="2 3">
    <name type="scientific">Thalictrum thalictroides</name>
    <name type="common">Rue-anemone</name>
    <name type="synonym">Anemone thalictroides</name>
    <dbReference type="NCBI Taxonomy" id="46969"/>
    <lineage>
        <taxon>Eukaryota</taxon>
        <taxon>Viridiplantae</taxon>
        <taxon>Streptophyta</taxon>
        <taxon>Embryophyta</taxon>
        <taxon>Tracheophyta</taxon>
        <taxon>Spermatophyta</taxon>
        <taxon>Magnoliopsida</taxon>
        <taxon>Ranunculales</taxon>
        <taxon>Ranunculaceae</taxon>
        <taxon>Thalictroideae</taxon>
        <taxon>Thalictrum</taxon>
    </lineage>
</organism>
<feature type="region of interest" description="Disordered" evidence="1">
    <location>
        <begin position="191"/>
        <end position="213"/>
    </location>
</feature>
<feature type="region of interest" description="Disordered" evidence="1">
    <location>
        <begin position="314"/>
        <end position="333"/>
    </location>
</feature>
<feature type="compositionally biased region" description="Polar residues" evidence="1">
    <location>
        <begin position="88"/>
        <end position="105"/>
    </location>
</feature>
<keyword evidence="3" id="KW-1185">Reference proteome</keyword>
<gene>
    <name evidence="2" type="ORF">FRX31_022607</name>
</gene>
<feature type="region of interest" description="Disordered" evidence="1">
    <location>
        <begin position="145"/>
        <end position="175"/>
    </location>
</feature>